<comment type="caution">
    <text evidence="13">The sequence shown here is derived from an EMBL/GenBank/DDBJ whole genome shotgun (WGS) entry which is preliminary data.</text>
</comment>
<dbReference type="FunFam" id="1.50.40.10:FF:000021">
    <property type="entry name" value="SFC1p Mitochondrial succinate-fumarate transporter"/>
    <property type="match status" value="1"/>
</dbReference>
<dbReference type="Pfam" id="PF00153">
    <property type="entry name" value="Mito_carr"/>
    <property type="match status" value="3"/>
</dbReference>
<evidence type="ECO:0000256" key="7">
    <source>
        <dbReference type="ARBA" id="ARBA00022989"/>
    </source>
</evidence>
<dbReference type="InterPro" id="IPR018108">
    <property type="entry name" value="MCP_transmembrane"/>
</dbReference>
<dbReference type="Gene3D" id="1.50.40.10">
    <property type="entry name" value="Mitochondrial carrier domain"/>
    <property type="match status" value="1"/>
</dbReference>
<keyword evidence="4 10" id="KW-0812">Transmembrane</keyword>
<dbReference type="EMBL" id="PJQM01001738">
    <property type="protein sequence ID" value="RCI01464.1"/>
    <property type="molecule type" value="Genomic_DNA"/>
</dbReference>
<evidence type="ECO:0000256" key="12">
    <source>
        <dbReference type="SAM" id="Phobius"/>
    </source>
</evidence>
<evidence type="ECO:0000256" key="5">
    <source>
        <dbReference type="ARBA" id="ARBA00022737"/>
    </source>
</evidence>
<feature type="transmembrane region" description="Helical" evidence="12">
    <location>
        <begin position="101"/>
        <end position="121"/>
    </location>
</feature>
<dbReference type="InterPro" id="IPR002067">
    <property type="entry name" value="MCP"/>
</dbReference>
<evidence type="ECO:0000256" key="9">
    <source>
        <dbReference type="ARBA" id="ARBA00023136"/>
    </source>
</evidence>
<evidence type="ECO:0000256" key="4">
    <source>
        <dbReference type="ARBA" id="ARBA00022692"/>
    </source>
</evidence>
<dbReference type="PRINTS" id="PR00926">
    <property type="entry name" value="MITOCARRIER"/>
</dbReference>
<dbReference type="AlphaFoldDB" id="A0A367KGW6"/>
<dbReference type="STRING" id="4846.A0A367KGW6"/>
<sequence length="312" mass="34321">MGKNNNQKTPLLTHLVAGGTAGFMEACTCHPLDTIKVRMQLSKSGARGPNVSTKIIKKESFWALYKGLGAVVAGIVPKMAIRFSSFELYKSWMTDHDGNVSTGAVFLAGLAAGTTEAVMVVSPMDLIKIRLQAQRHSMADPMDIPKYRNAPHAAYTIIREEGVRALYKGVTLTALRQATNQAANFTAYQELKRIAKSYQKLEELPSYQHLILGGVSGAMGPLSNAPIDTIKTRIQKSSTVGSGYERFKVVTTEIWQKEGFRAFYKGLTPRVLRVAPGQAVTFMVYEKVKAWLDLFQTKVENGEVKSLVSTQK</sequence>
<evidence type="ECO:0000313" key="14">
    <source>
        <dbReference type="Proteomes" id="UP000253551"/>
    </source>
</evidence>
<proteinExistence type="inferred from homology"/>
<keyword evidence="7 12" id="KW-1133">Transmembrane helix</keyword>
<dbReference type="Proteomes" id="UP000253551">
    <property type="component" value="Unassembled WGS sequence"/>
</dbReference>
<dbReference type="InterPro" id="IPR023395">
    <property type="entry name" value="MCP_dom_sf"/>
</dbReference>
<comment type="subcellular location">
    <subcellularLocation>
        <location evidence="1">Mitochondrion inner membrane</location>
        <topology evidence="1">Multi-pass membrane protein</topology>
    </subcellularLocation>
</comment>
<dbReference type="SUPFAM" id="SSF103506">
    <property type="entry name" value="Mitochondrial carrier"/>
    <property type="match status" value="1"/>
</dbReference>
<dbReference type="GO" id="GO:0005469">
    <property type="term" value="F:succinate:fumarate antiporter activity"/>
    <property type="evidence" value="ECO:0007669"/>
    <property type="project" value="TreeGrafter"/>
</dbReference>
<evidence type="ECO:0000256" key="1">
    <source>
        <dbReference type="ARBA" id="ARBA00004448"/>
    </source>
</evidence>
<accession>A0A367KGW6</accession>
<evidence type="ECO:0000256" key="2">
    <source>
        <dbReference type="ARBA" id="ARBA00006375"/>
    </source>
</evidence>
<dbReference type="OrthoDB" id="204711at2759"/>
<keyword evidence="5" id="KW-0677">Repeat</keyword>
<evidence type="ECO:0000256" key="8">
    <source>
        <dbReference type="ARBA" id="ARBA00023128"/>
    </source>
</evidence>
<evidence type="ECO:0008006" key="15">
    <source>
        <dbReference type="Google" id="ProtNLM"/>
    </source>
</evidence>
<feature type="transmembrane region" description="Helical" evidence="12">
    <location>
        <begin position="63"/>
        <end position="81"/>
    </location>
</feature>
<evidence type="ECO:0000256" key="11">
    <source>
        <dbReference type="RuleBase" id="RU000488"/>
    </source>
</evidence>
<keyword evidence="14" id="KW-1185">Reference proteome</keyword>
<dbReference type="PROSITE" id="PS50920">
    <property type="entry name" value="SOLCAR"/>
    <property type="match status" value="3"/>
</dbReference>
<feature type="repeat" description="Solcar" evidence="10">
    <location>
        <begin position="9"/>
        <end position="92"/>
    </location>
</feature>
<evidence type="ECO:0000256" key="3">
    <source>
        <dbReference type="ARBA" id="ARBA00022448"/>
    </source>
</evidence>
<keyword evidence="8" id="KW-0496">Mitochondrion</keyword>
<dbReference type="GO" id="GO:0005743">
    <property type="term" value="C:mitochondrial inner membrane"/>
    <property type="evidence" value="ECO:0007669"/>
    <property type="project" value="UniProtKB-SubCell"/>
</dbReference>
<comment type="similarity">
    <text evidence="2 11">Belongs to the mitochondrial carrier (TC 2.A.29) family.</text>
</comment>
<evidence type="ECO:0000256" key="10">
    <source>
        <dbReference type="PROSITE-ProRule" id="PRU00282"/>
    </source>
</evidence>
<feature type="repeat" description="Solcar" evidence="10">
    <location>
        <begin position="204"/>
        <end position="291"/>
    </location>
</feature>
<evidence type="ECO:0000313" key="13">
    <source>
        <dbReference type="EMBL" id="RCI01464.1"/>
    </source>
</evidence>
<protein>
    <recommendedName>
        <fullName evidence="15">Mitochondrial succinate-fumarate transporter</fullName>
    </recommendedName>
</protein>
<dbReference type="InterPro" id="IPR049563">
    <property type="entry name" value="TXTP-like"/>
</dbReference>
<feature type="repeat" description="Solcar" evidence="10">
    <location>
        <begin position="103"/>
        <end position="194"/>
    </location>
</feature>
<reference evidence="13 14" key="1">
    <citation type="journal article" date="2018" name="G3 (Bethesda)">
        <title>Phylogenetic and Phylogenomic Definition of Rhizopus Species.</title>
        <authorList>
            <person name="Gryganskyi A.P."/>
            <person name="Golan J."/>
            <person name="Dolatabadi S."/>
            <person name="Mondo S."/>
            <person name="Robb S."/>
            <person name="Idnurm A."/>
            <person name="Muszewska A."/>
            <person name="Steczkiewicz K."/>
            <person name="Masonjones S."/>
            <person name="Liao H.L."/>
            <person name="Gajdeczka M.T."/>
            <person name="Anike F."/>
            <person name="Vuek A."/>
            <person name="Anishchenko I.M."/>
            <person name="Voigt K."/>
            <person name="de Hoog G.S."/>
            <person name="Smith M.E."/>
            <person name="Heitman J."/>
            <person name="Vilgalys R."/>
            <person name="Stajich J.E."/>
        </authorList>
    </citation>
    <scope>NUCLEOTIDE SEQUENCE [LARGE SCALE GENOMIC DNA]</scope>
    <source>
        <strain evidence="13 14">LSU 92-RS-03</strain>
    </source>
</reference>
<dbReference type="PANTHER" id="PTHR45788">
    <property type="entry name" value="SUCCINATE/FUMARATE MITOCHONDRIAL TRANSPORTER-RELATED"/>
    <property type="match status" value="1"/>
</dbReference>
<dbReference type="PANTHER" id="PTHR45788:SF2">
    <property type="entry name" value="SUCCINATE_FUMARATE MITOCHONDRIAL TRANSPORTER"/>
    <property type="match status" value="1"/>
</dbReference>
<evidence type="ECO:0000256" key="6">
    <source>
        <dbReference type="ARBA" id="ARBA00022792"/>
    </source>
</evidence>
<keyword evidence="6" id="KW-0999">Mitochondrion inner membrane</keyword>
<keyword evidence="3 11" id="KW-0813">Transport</keyword>
<keyword evidence="9 10" id="KW-0472">Membrane</keyword>
<gene>
    <name evidence="13" type="ORF">CU098_006940</name>
</gene>
<organism evidence="13 14">
    <name type="scientific">Rhizopus stolonifer</name>
    <name type="common">Rhizopus nigricans</name>
    <dbReference type="NCBI Taxonomy" id="4846"/>
    <lineage>
        <taxon>Eukaryota</taxon>
        <taxon>Fungi</taxon>
        <taxon>Fungi incertae sedis</taxon>
        <taxon>Mucoromycota</taxon>
        <taxon>Mucoromycotina</taxon>
        <taxon>Mucoromycetes</taxon>
        <taxon>Mucorales</taxon>
        <taxon>Mucorineae</taxon>
        <taxon>Rhizopodaceae</taxon>
        <taxon>Rhizopus</taxon>
    </lineage>
</organism>
<name>A0A367KGW6_RHIST</name>